<protein>
    <submittedName>
        <fullName evidence="1">Peroxiredoxin</fullName>
    </submittedName>
</protein>
<evidence type="ECO:0000313" key="1">
    <source>
        <dbReference type="EMBL" id="KZM73856.1"/>
    </source>
</evidence>
<dbReference type="OrthoDB" id="9795405at2"/>
<reference evidence="1 2" key="1">
    <citation type="submission" date="2016-04" db="EMBL/GenBank/DDBJ databases">
        <authorList>
            <person name="Evans L.H."/>
            <person name="Alamgir A."/>
            <person name="Owens N."/>
            <person name="Weber N.D."/>
            <person name="Virtaneva K."/>
            <person name="Barbian K."/>
            <person name="Babar A."/>
            <person name="Rosenke K."/>
        </authorList>
    </citation>
    <scope>NUCLEOTIDE SEQUENCE [LARGE SCALE GENOMIC DNA]</scope>
    <source>
        <strain evidence="1 2">IFM 0406</strain>
    </source>
</reference>
<dbReference type="InterPro" id="IPR003718">
    <property type="entry name" value="OsmC/Ohr_fam"/>
</dbReference>
<dbReference type="Gene3D" id="3.30.300.20">
    <property type="match status" value="1"/>
</dbReference>
<organism evidence="1 2">
    <name type="scientific">Nocardia terpenica</name>
    <dbReference type="NCBI Taxonomy" id="455432"/>
    <lineage>
        <taxon>Bacteria</taxon>
        <taxon>Bacillati</taxon>
        <taxon>Actinomycetota</taxon>
        <taxon>Actinomycetes</taxon>
        <taxon>Mycobacteriales</taxon>
        <taxon>Nocardiaceae</taxon>
        <taxon>Nocardia</taxon>
    </lineage>
</organism>
<dbReference type="AlphaFoldDB" id="A0A164N0H2"/>
<comment type="caution">
    <text evidence="1">The sequence shown here is derived from an EMBL/GenBank/DDBJ whole genome shotgun (WGS) entry which is preliminary data.</text>
</comment>
<dbReference type="InterPro" id="IPR015946">
    <property type="entry name" value="KH_dom-like_a/b"/>
</dbReference>
<dbReference type="PANTHER" id="PTHR42830">
    <property type="entry name" value="OSMOTICALLY INDUCIBLE FAMILY PROTEIN"/>
    <property type="match status" value="1"/>
</dbReference>
<dbReference type="PANTHER" id="PTHR42830:SF2">
    <property type="entry name" value="OSMC_OHR FAMILY PROTEIN"/>
    <property type="match status" value="1"/>
</dbReference>
<dbReference type="Pfam" id="PF02566">
    <property type="entry name" value="OsmC"/>
    <property type="match status" value="1"/>
</dbReference>
<sequence>MSEHHYEVEVVWSGATTDYRSYTRNHEAHAPGRPPILATADPTFRGDPDRWNPEQLLVAALSECHMLWYLHLCAEAGIVVVDYRDSAAGTMDNVRFQRVVLRPRVTVTDPEHADHARELHEEAHKRCFLANSMNFPVEHEPVIVTP</sequence>
<dbReference type="InterPro" id="IPR036102">
    <property type="entry name" value="OsmC/Ohrsf"/>
</dbReference>
<dbReference type="STRING" id="455432.AWN90_35540"/>
<name>A0A164N0H2_9NOCA</name>
<dbReference type="EMBL" id="LWGR01000007">
    <property type="protein sequence ID" value="KZM73856.1"/>
    <property type="molecule type" value="Genomic_DNA"/>
</dbReference>
<dbReference type="Proteomes" id="UP000076512">
    <property type="component" value="Unassembled WGS sequence"/>
</dbReference>
<dbReference type="InterPro" id="IPR052707">
    <property type="entry name" value="OsmC_Ohr_Peroxiredoxin"/>
</dbReference>
<gene>
    <name evidence="1" type="ORF">AWN90_35540</name>
</gene>
<keyword evidence="2" id="KW-1185">Reference proteome</keyword>
<evidence type="ECO:0000313" key="2">
    <source>
        <dbReference type="Proteomes" id="UP000076512"/>
    </source>
</evidence>
<dbReference type="RefSeq" id="WP_067592008.1">
    <property type="nucleotide sequence ID" value="NZ_JABMCZ010000001.1"/>
</dbReference>
<accession>A0A164N0H2</accession>
<proteinExistence type="predicted"/>
<dbReference type="SUPFAM" id="SSF82784">
    <property type="entry name" value="OsmC-like"/>
    <property type="match status" value="1"/>
</dbReference>